<evidence type="ECO:0000313" key="4">
    <source>
        <dbReference type="Proteomes" id="UP000249065"/>
    </source>
</evidence>
<sequence length="260" mass="28987">MNIATPPASLRPWSEEEWRVRCDLAALYRLCAHHRWTDWIFTHISARVPGPEHHFLLNRYGVMHHEMRASDLVKIDIQGNPVDEPPGRDAGTELVNKAGFVIHSAVHAAREDAHFVIHTHTRDGIAVSAQKHGLLPISQHAMKYYGHLAYHDYEGIALDEEERVRLVADLGSHNAMILRNHGLLVCGPSAAQAYDELYYLERACSAQVAALAGGAELVIPPPAVCEHAASQFRRPGGEHIRAIAWQAALRLIENGPDWRS</sequence>
<dbReference type="PANTHER" id="PTHR10672:SF3">
    <property type="entry name" value="PROTEIN HU-LI TAI SHAO"/>
    <property type="match status" value="1"/>
</dbReference>
<dbReference type="NCBIfam" id="NF005451">
    <property type="entry name" value="PRK07044.1"/>
    <property type="match status" value="1"/>
</dbReference>
<dbReference type="Pfam" id="PF00596">
    <property type="entry name" value="Aldolase_II"/>
    <property type="match status" value="1"/>
</dbReference>
<accession>A0A327M911</accession>
<dbReference type="PANTHER" id="PTHR10672">
    <property type="entry name" value="ADDUCIN"/>
    <property type="match status" value="1"/>
</dbReference>
<dbReference type="Gene3D" id="3.40.225.10">
    <property type="entry name" value="Class II aldolase/adducin N-terminal domain"/>
    <property type="match status" value="1"/>
</dbReference>
<dbReference type="OrthoDB" id="5291399at2"/>
<feature type="domain" description="Class II aldolase/adducin N-terminal" evidence="2">
    <location>
        <begin position="22"/>
        <end position="208"/>
    </location>
</feature>
<evidence type="ECO:0000259" key="2">
    <source>
        <dbReference type="SMART" id="SM01007"/>
    </source>
</evidence>
<evidence type="ECO:0000313" key="3">
    <source>
        <dbReference type="EMBL" id="RAI58967.1"/>
    </source>
</evidence>
<dbReference type="RefSeq" id="WP_111469719.1">
    <property type="nucleotide sequence ID" value="NZ_QLIX01000006.1"/>
</dbReference>
<name>A0A327M911_9PROT</name>
<evidence type="ECO:0000256" key="1">
    <source>
        <dbReference type="ARBA" id="ARBA00037961"/>
    </source>
</evidence>
<dbReference type="Proteomes" id="UP000249065">
    <property type="component" value="Unassembled WGS sequence"/>
</dbReference>
<comment type="similarity">
    <text evidence="1">Belongs to the aldolase class II family.</text>
</comment>
<protein>
    <submittedName>
        <fullName evidence="3">Class II aldolase/adducin family protein</fullName>
    </submittedName>
</protein>
<dbReference type="InterPro" id="IPR051017">
    <property type="entry name" value="Aldolase-II_Adducin_sf"/>
</dbReference>
<reference evidence="4" key="1">
    <citation type="submission" date="2018-06" db="EMBL/GenBank/DDBJ databases">
        <authorList>
            <person name="Khan S.A."/>
        </authorList>
    </citation>
    <scope>NUCLEOTIDE SEQUENCE [LARGE SCALE GENOMIC DNA]</scope>
    <source>
        <strain evidence="4">DB-1506</strain>
    </source>
</reference>
<proteinExistence type="inferred from homology"/>
<dbReference type="GO" id="GO:0051015">
    <property type="term" value="F:actin filament binding"/>
    <property type="evidence" value="ECO:0007669"/>
    <property type="project" value="TreeGrafter"/>
</dbReference>
<dbReference type="InterPro" id="IPR001303">
    <property type="entry name" value="Aldolase_II/adducin_N"/>
</dbReference>
<organism evidence="3 4">
    <name type="scientific">Roseicella frigidaeris</name>
    <dbReference type="NCBI Taxonomy" id="2230885"/>
    <lineage>
        <taxon>Bacteria</taxon>
        <taxon>Pseudomonadati</taxon>
        <taxon>Pseudomonadota</taxon>
        <taxon>Alphaproteobacteria</taxon>
        <taxon>Acetobacterales</taxon>
        <taxon>Roseomonadaceae</taxon>
        <taxon>Roseicella</taxon>
    </lineage>
</organism>
<comment type="caution">
    <text evidence="3">The sequence shown here is derived from an EMBL/GenBank/DDBJ whole genome shotgun (WGS) entry which is preliminary data.</text>
</comment>
<gene>
    <name evidence="3" type="ORF">DOO78_10495</name>
</gene>
<dbReference type="GO" id="GO:0005856">
    <property type="term" value="C:cytoskeleton"/>
    <property type="evidence" value="ECO:0007669"/>
    <property type="project" value="TreeGrafter"/>
</dbReference>
<keyword evidence="4" id="KW-1185">Reference proteome</keyword>
<dbReference type="SUPFAM" id="SSF53639">
    <property type="entry name" value="AraD/HMP-PK domain-like"/>
    <property type="match status" value="1"/>
</dbReference>
<dbReference type="EMBL" id="QLIX01000006">
    <property type="protein sequence ID" value="RAI58967.1"/>
    <property type="molecule type" value="Genomic_DNA"/>
</dbReference>
<dbReference type="SMART" id="SM01007">
    <property type="entry name" value="Aldolase_II"/>
    <property type="match status" value="1"/>
</dbReference>
<dbReference type="InterPro" id="IPR036409">
    <property type="entry name" value="Aldolase_II/adducin_N_sf"/>
</dbReference>
<dbReference type="AlphaFoldDB" id="A0A327M911"/>